<dbReference type="STRING" id="1121291.SAMN02745134_03776"/>
<organism evidence="1 2">
    <name type="scientific">Clostridium acidisoli DSM 12555</name>
    <dbReference type="NCBI Taxonomy" id="1121291"/>
    <lineage>
        <taxon>Bacteria</taxon>
        <taxon>Bacillati</taxon>
        <taxon>Bacillota</taxon>
        <taxon>Clostridia</taxon>
        <taxon>Eubacteriales</taxon>
        <taxon>Clostridiaceae</taxon>
        <taxon>Clostridium</taxon>
    </lineage>
</organism>
<gene>
    <name evidence="1" type="ORF">SAMN02745134_03776</name>
</gene>
<evidence type="ECO:0000313" key="2">
    <source>
        <dbReference type="Proteomes" id="UP000192468"/>
    </source>
</evidence>
<keyword evidence="2" id="KW-1185">Reference proteome</keyword>
<proteinExistence type="predicted"/>
<dbReference type="OrthoDB" id="1930532at2"/>
<dbReference type="RefSeq" id="WP_084117749.1">
    <property type="nucleotide sequence ID" value="NZ_FWXH01000035.1"/>
</dbReference>
<sequence>MMEDIKYEKIIDIICKYKKIDRGEIFKILKNRECKYLFLLLLKKYKCIDVETINNYFPNYSKKALNYGFKKAEEKFFVNRDFRETYFEIEDDIEKSL</sequence>
<evidence type="ECO:0000313" key="1">
    <source>
        <dbReference type="EMBL" id="SMC29070.1"/>
    </source>
</evidence>
<dbReference type="Proteomes" id="UP000192468">
    <property type="component" value="Unassembled WGS sequence"/>
</dbReference>
<dbReference type="EMBL" id="FWXH01000035">
    <property type="protein sequence ID" value="SMC29070.1"/>
    <property type="molecule type" value="Genomic_DNA"/>
</dbReference>
<protein>
    <submittedName>
        <fullName evidence="1">Uncharacterized protein</fullName>
    </submittedName>
</protein>
<dbReference type="Gene3D" id="1.10.1750.10">
    <property type="match status" value="1"/>
</dbReference>
<dbReference type="SUPFAM" id="SSF48295">
    <property type="entry name" value="TrpR-like"/>
    <property type="match status" value="1"/>
</dbReference>
<reference evidence="1 2" key="1">
    <citation type="submission" date="2017-04" db="EMBL/GenBank/DDBJ databases">
        <authorList>
            <person name="Afonso C.L."/>
            <person name="Miller P.J."/>
            <person name="Scott M.A."/>
            <person name="Spackman E."/>
            <person name="Goraichik I."/>
            <person name="Dimitrov K.M."/>
            <person name="Suarez D.L."/>
            <person name="Swayne D.E."/>
        </authorList>
    </citation>
    <scope>NUCLEOTIDE SEQUENCE [LARGE SCALE GENOMIC DNA]</scope>
    <source>
        <strain evidence="1 2">DSM 12555</strain>
    </source>
</reference>
<dbReference type="InterPro" id="IPR010921">
    <property type="entry name" value="Trp_repressor/repl_initiator"/>
</dbReference>
<dbReference type="GO" id="GO:0043565">
    <property type="term" value="F:sequence-specific DNA binding"/>
    <property type="evidence" value="ECO:0007669"/>
    <property type="project" value="InterPro"/>
</dbReference>
<dbReference type="AlphaFoldDB" id="A0A1W1XYM7"/>
<accession>A0A1W1XYM7</accession>
<name>A0A1W1XYM7_9CLOT</name>